<dbReference type="Pfam" id="PF13561">
    <property type="entry name" value="adh_short_C2"/>
    <property type="match status" value="1"/>
</dbReference>
<feature type="domain" description="Ketoreductase" evidence="3">
    <location>
        <begin position="4"/>
        <end position="147"/>
    </location>
</feature>
<dbReference type="GO" id="GO:0016616">
    <property type="term" value="F:oxidoreductase activity, acting on the CH-OH group of donors, NAD or NADP as acceptor"/>
    <property type="evidence" value="ECO:0007669"/>
    <property type="project" value="TreeGrafter"/>
</dbReference>
<evidence type="ECO:0000256" key="1">
    <source>
        <dbReference type="ARBA" id="ARBA00006484"/>
    </source>
</evidence>
<dbReference type="PRINTS" id="PR00081">
    <property type="entry name" value="GDHRDH"/>
</dbReference>
<dbReference type="PRINTS" id="PR00080">
    <property type="entry name" value="SDRFAMILY"/>
</dbReference>
<comment type="similarity">
    <text evidence="1">Belongs to the short-chain dehydrogenases/reductases (SDR) family.</text>
</comment>
<gene>
    <name evidence="4" type="ORF">SAMN05421647_101481</name>
</gene>
<sequence>MTQKVALITGGASGIGLAAAEALAKAGLHVVLADVQTDAAQAAVDKLHSQQLSASAVELDVTCEENWKAAIETVERDQGRLDVLVNNAGIGEGGTLESTSLNRFNRVMAVNVNGVFLGCKYGIPLMERSGGGSVINVSSIFGIVSDQLMVAYSASKGAVRTMTKSIALDCATRNNGVRVNSLHPGFIETPMVVGAAAAAPAEIIEPYTARTLGQVPVGRFGQPDELGDVIAFPASDASRFMTGSEVTVDGGFTAR</sequence>
<proteinExistence type="inferred from homology"/>
<accession>A0A1N6NQ07</accession>
<reference evidence="4 5" key="1">
    <citation type="submission" date="2017-01" db="EMBL/GenBank/DDBJ databases">
        <authorList>
            <person name="Mah S.A."/>
            <person name="Swanson W.J."/>
            <person name="Moy G.W."/>
            <person name="Vacquier V.D."/>
        </authorList>
    </citation>
    <scope>NUCLEOTIDE SEQUENCE [LARGE SCALE GENOMIC DNA]</scope>
    <source>
        <strain evidence="4 5">DSM 7027</strain>
    </source>
</reference>
<evidence type="ECO:0000313" key="4">
    <source>
        <dbReference type="EMBL" id="SIP94185.1"/>
    </source>
</evidence>
<dbReference type="FunFam" id="3.40.50.720:FF:000084">
    <property type="entry name" value="Short-chain dehydrogenase reductase"/>
    <property type="match status" value="1"/>
</dbReference>
<evidence type="ECO:0000313" key="5">
    <source>
        <dbReference type="Proteomes" id="UP000186895"/>
    </source>
</evidence>
<evidence type="ECO:0000256" key="2">
    <source>
        <dbReference type="ARBA" id="ARBA00023002"/>
    </source>
</evidence>
<dbReference type="NCBIfam" id="NF005559">
    <property type="entry name" value="PRK07231.1"/>
    <property type="match status" value="1"/>
</dbReference>
<dbReference type="AlphaFoldDB" id="A0A1N6NQ07"/>
<dbReference type="InterPro" id="IPR057326">
    <property type="entry name" value="KR_dom"/>
</dbReference>
<dbReference type="SMART" id="SM00822">
    <property type="entry name" value="PKS_KR"/>
    <property type="match status" value="1"/>
</dbReference>
<dbReference type="Proteomes" id="UP000186895">
    <property type="component" value="Unassembled WGS sequence"/>
</dbReference>
<dbReference type="RefSeq" id="WP_076460504.1">
    <property type="nucleotide sequence ID" value="NZ_FTMN01000001.1"/>
</dbReference>
<dbReference type="SUPFAM" id="SSF51735">
    <property type="entry name" value="NAD(P)-binding Rossmann-fold domains"/>
    <property type="match status" value="1"/>
</dbReference>
<organism evidence="4 5">
    <name type="scientific">Marinobacterium stanieri</name>
    <dbReference type="NCBI Taxonomy" id="49186"/>
    <lineage>
        <taxon>Bacteria</taxon>
        <taxon>Pseudomonadati</taxon>
        <taxon>Pseudomonadota</taxon>
        <taxon>Gammaproteobacteria</taxon>
        <taxon>Oceanospirillales</taxon>
        <taxon>Oceanospirillaceae</taxon>
        <taxon>Marinobacterium</taxon>
    </lineage>
</organism>
<keyword evidence="5" id="KW-1185">Reference proteome</keyword>
<dbReference type="InterPro" id="IPR020904">
    <property type="entry name" value="Sc_DH/Rdtase_CS"/>
</dbReference>
<dbReference type="InterPro" id="IPR002347">
    <property type="entry name" value="SDR_fam"/>
</dbReference>
<dbReference type="EMBL" id="FTMN01000001">
    <property type="protein sequence ID" value="SIP94185.1"/>
    <property type="molecule type" value="Genomic_DNA"/>
</dbReference>
<dbReference type="Gene3D" id="3.40.50.720">
    <property type="entry name" value="NAD(P)-binding Rossmann-like Domain"/>
    <property type="match status" value="1"/>
</dbReference>
<dbReference type="InterPro" id="IPR036291">
    <property type="entry name" value="NAD(P)-bd_dom_sf"/>
</dbReference>
<dbReference type="PANTHER" id="PTHR42760:SF115">
    <property type="entry name" value="3-OXOACYL-[ACYL-CARRIER-PROTEIN] REDUCTASE FABG"/>
    <property type="match status" value="1"/>
</dbReference>
<keyword evidence="2" id="KW-0560">Oxidoreductase</keyword>
<evidence type="ECO:0000259" key="3">
    <source>
        <dbReference type="SMART" id="SM00822"/>
    </source>
</evidence>
<protein>
    <submittedName>
        <fullName evidence="4">NAD(P)-dependent dehydrogenase, short-chain alcohol dehydrogenase family</fullName>
    </submittedName>
</protein>
<dbReference type="PROSITE" id="PS00061">
    <property type="entry name" value="ADH_SHORT"/>
    <property type="match status" value="1"/>
</dbReference>
<dbReference type="eggNOG" id="COG1028">
    <property type="taxonomic scope" value="Bacteria"/>
</dbReference>
<dbReference type="PANTHER" id="PTHR42760">
    <property type="entry name" value="SHORT-CHAIN DEHYDROGENASES/REDUCTASES FAMILY MEMBER"/>
    <property type="match status" value="1"/>
</dbReference>
<name>A0A1N6NQ07_9GAMM</name>
<dbReference type="STRING" id="49186.SAMN05421647_101481"/>